<dbReference type="AlphaFoldDB" id="A0A836BMT2"/>
<proteinExistence type="predicted"/>
<dbReference type="OrthoDB" id="532422at2759"/>
<gene>
    <name evidence="1" type="ORF">HYH03_018593</name>
</gene>
<evidence type="ECO:0000313" key="1">
    <source>
        <dbReference type="EMBL" id="KAG2482486.1"/>
    </source>
</evidence>
<name>A0A836BMT2_9CHLO</name>
<comment type="caution">
    <text evidence="1">The sequence shown here is derived from an EMBL/GenBank/DDBJ whole genome shotgun (WGS) entry which is preliminary data.</text>
</comment>
<dbReference type="PANTHER" id="PTHR34407">
    <property type="entry name" value="EXPRESSED PROTEIN"/>
    <property type="match status" value="1"/>
</dbReference>
<dbReference type="EMBL" id="JAEHOE010000219">
    <property type="protein sequence ID" value="KAG2482486.1"/>
    <property type="molecule type" value="Genomic_DNA"/>
</dbReference>
<accession>A0A836BMT2</accession>
<dbReference type="PANTHER" id="PTHR34407:SF1">
    <property type="entry name" value="SGNH HYDROLASE-TYPE ESTERASE DOMAIN-CONTAINING PROTEIN"/>
    <property type="match status" value="1"/>
</dbReference>
<evidence type="ECO:0000313" key="2">
    <source>
        <dbReference type="Proteomes" id="UP000612055"/>
    </source>
</evidence>
<organism evidence="1 2">
    <name type="scientific">Edaphochlamys debaryana</name>
    <dbReference type="NCBI Taxonomy" id="47281"/>
    <lineage>
        <taxon>Eukaryota</taxon>
        <taxon>Viridiplantae</taxon>
        <taxon>Chlorophyta</taxon>
        <taxon>core chlorophytes</taxon>
        <taxon>Chlorophyceae</taxon>
        <taxon>CS clade</taxon>
        <taxon>Chlamydomonadales</taxon>
        <taxon>Chlamydomonadales incertae sedis</taxon>
        <taxon>Edaphochlamys</taxon>
    </lineage>
</organism>
<sequence length="250" mass="27532">MDTNVVNNTVVQVPTEGMTRRSPPAAPFHDTMEDLETSLAQYYDVQALSLRTALYRLAVLEQRDGFRWRQLFFDHHPGDAGHRMMADLAVFLMQETALDLLLDPMTPEEEAELRRPLPGPMYPGNLSPAAPMCALGPSFAKLVVKTTGFHLTDEGRRKWGYVATAPGAELVVRVDTRRSGGGAAAGDPALLPEVMLFFHYLKSYDHMGRAEIRCVSGVVVEESERSGEEVAQMALSDGLLLDIFIPEATG</sequence>
<keyword evidence="2" id="KW-1185">Reference proteome</keyword>
<reference evidence="1" key="1">
    <citation type="journal article" date="2020" name="bioRxiv">
        <title>Comparative genomics of Chlamydomonas.</title>
        <authorList>
            <person name="Craig R.J."/>
            <person name="Hasan A.R."/>
            <person name="Ness R.W."/>
            <person name="Keightley P.D."/>
        </authorList>
    </citation>
    <scope>NUCLEOTIDE SEQUENCE</scope>
    <source>
        <strain evidence="1">CCAP 11/70</strain>
    </source>
</reference>
<dbReference type="Proteomes" id="UP000612055">
    <property type="component" value="Unassembled WGS sequence"/>
</dbReference>
<protein>
    <submittedName>
        <fullName evidence="1">Uncharacterized protein</fullName>
    </submittedName>
</protein>